<dbReference type="FunFam" id="3.80.10.10:FF:000023">
    <property type="entry name" value="Leucine rich repeats and immunoglobulin like domains 3"/>
    <property type="match status" value="1"/>
</dbReference>
<feature type="chain" id="PRO_5036442751" description="Ig-like domain-containing protein" evidence="13">
    <location>
        <begin position="20"/>
        <end position="1235"/>
    </location>
</feature>
<feature type="domain" description="Ig-like" evidence="14">
    <location>
        <begin position="717"/>
        <end position="804"/>
    </location>
</feature>
<feature type="compositionally biased region" description="Low complexity" evidence="11">
    <location>
        <begin position="963"/>
        <end position="980"/>
    </location>
</feature>
<dbReference type="Pfam" id="PF13855">
    <property type="entry name" value="LRR_8"/>
    <property type="match status" value="4"/>
</dbReference>
<evidence type="ECO:0000256" key="13">
    <source>
        <dbReference type="SAM" id="SignalP"/>
    </source>
</evidence>
<dbReference type="SMART" id="SM00369">
    <property type="entry name" value="LRR_TYP"/>
    <property type="match status" value="15"/>
</dbReference>
<dbReference type="InterPro" id="IPR036179">
    <property type="entry name" value="Ig-like_dom_sf"/>
</dbReference>
<dbReference type="InterPro" id="IPR003591">
    <property type="entry name" value="Leu-rich_rpt_typical-subtyp"/>
</dbReference>
<dbReference type="FunFam" id="2.60.40.10:FF:000161">
    <property type="entry name" value="Leucine rich repeats and immunoglobulin like domains 2"/>
    <property type="match status" value="1"/>
</dbReference>
<evidence type="ECO:0000256" key="8">
    <source>
        <dbReference type="ARBA" id="ARBA00023157"/>
    </source>
</evidence>
<dbReference type="Pfam" id="PF07679">
    <property type="entry name" value="I-set"/>
    <property type="match status" value="2"/>
</dbReference>
<dbReference type="InterPro" id="IPR001611">
    <property type="entry name" value="Leu-rich_rpt"/>
</dbReference>
<keyword evidence="10" id="KW-0393">Immunoglobulin domain</keyword>
<keyword evidence="3 12" id="KW-0812">Transmembrane</keyword>
<dbReference type="SMART" id="SM00408">
    <property type="entry name" value="IGc2"/>
    <property type="match status" value="3"/>
</dbReference>
<dbReference type="SUPFAM" id="SSF52075">
    <property type="entry name" value="Outer arm dynein light chain 1"/>
    <property type="match status" value="1"/>
</dbReference>
<evidence type="ECO:0000256" key="5">
    <source>
        <dbReference type="ARBA" id="ARBA00022737"/>
    </source>
</evidence>
<dbReference type="InterPro" id="IPR000483">
    <property type="entry name" value="Cys-rich_flank_reg_C"/>
</dbReference>
<evidence type="ECO:0000259" key="14">
    <source>
        <dbReference type="PROSITE" id="PS50835"/>
    </source>
</evidence>
<evidence type="ECO:0000256" key="2">
    <source>
        <dbReference type="ARBA" id="ARBA00022614"/>
    </source>
</evidence>
<evidence type="ECO:0000256" key="11">
    <source>
        <dbReference type="SAM" id="MobiDB-lite"/>
    </source>
</evidence>
<evidence type="ECO:0000256" key="4">
    <source>
        <dbReference type="ARBA" id="ARBA00022729"/>
    </source>
</evidence>
<evidence type="ECO:0000256" key="9">
    <source>
        <dbReference type="ARBA" id="ARBA00023180"/>
    </source>
</evidence>
<feature type="domain" description="Ig-like" evidence="14">
    <location>
        <begin position="519"/>
        <end position="619"/>
    </location>
</feature>
<evidence type="ECO:0000256" key="10">
    <source>
        <dbReference type="ARBA" id="ARBA00023319"/>
    </source>
</evidence>
<dbReference type="InterPro" id="IPR050467">
    <property type="entry name" value="LRFN"/>
</dbReference>
<name>A0A8W8M0M5_MAGGI</name>
<evidence type="ECO:0000256" key="1">
    <source>
        <dbReference type="ARBA" id="ARBA00004167"/>
    </source>
</evidence>
<dbReference type="InterPro" id="IPR013783">
    <property type="entry name" value="Ig-like_fold"/>
</dbReference>
<keyword evidence="9" id="KW-0325">Glycoprotein</keyword>
<dbReference type="InterPro" id="IPR007110">
    <property type="entry name" value="Ig-like_dom"/>
</dbReference>
<dbReference type="SUPFAM" id="SSF52058">
    <property type="entry name" value="L domain-like"/>
    <property type="match status" value="1"/>
</dbReference>
<keyword evidence="7 12" id="KW-0472">Membrane</keyword>
<evidence type="ECO:0000256" key="6">
    <source>
        <dbReference type="ARBA" id="ARBA00022989"/>
    </source>
</evidence>
<dbReference type="GO" id="GO:0007399">
    <property type="term" value="P:nervous system development"/>
    <property type="evidence" value="ECO:0007669"/>
    <property type="project" value="UniProtKB-ARBA"/>
</dbReference>
<dbReference type="InterPro" id="IPR032675">
    <property type="entry name" value="LRR_dom_sf"/>
</dbReference>
<dbReference type="InterPro" id="IPR003599">
    <property type="entry name" value="Ig_sub"/>
</dbReference>
<proteinExistence type="predicted"/>
<reference evidence="15" key="1">
    <citation type="submission" date="2022-08" db="UniProtKB">
        <authorList>
            <consortium name="EnsemblMetazoa"/>
        </authorList>
    </citation>
    <scope>IDENTIFICATION</scope>
    <source>
        <strain evidence="15">05x7-T-G4-1.051#20</strain>
    </source>
</reference>
<dbReference type="PROSITE" id="PS50835">
    <property type="entry name" value="IG_LIKE"/>
    <property type="match status" value="3"/>
</dbReference>
<dbReference type="Proteomes" id="UP000005408">
    <property type="component" value="Unassembled WGS sequence"/>
</dbReference>
<feature type="transmembrane region" description="Helical" evidence="12">
    <location>
        <begin position="834"/>
        <end position="855"/>
    </location>
</feature>
<dbReference type="PANTHER" id="PTHR45842:SF21">
    <property type="entry name" value="IG-LIKE DOMAIN-CONTAINING PROTEIN"/>
    <property type="match status" value="1"/>
</dbReference>
<sequence>MAAAVYVFAAFVIWSVVCSCGTFGLQLQCPTYCHCLGNNVDCSRQGLINVPKDLIFPAWTTRLELQNNGISSLSKDDFKGLDNLTHLDISSNDLRSLNDSVFEHLTTLQTLGLDIFLKAFGKSIHNKINEVPKLKGLRNLTILELNHNHIGILAQEFLTYMPQLQVLELNHNKLTDIIPGVFPANNSLQKLVVNNNNLASFESNCFDNLTSLEVLKINKNRVTSISKDIFKKLKKLETLEITKNKLKQIGGLTFQDLKNLKVLKLRKNSISKIDDGAFYGLDKLVTLQLEHNNITRVTQSWLYGLKGLREINLAHNKIHTIDPEAWQGCESIDTIDLSNNRLVTISSMAFSKLGQLKKLYLNSNMITNIQDGAFQHLHQLEELELNNNEISWTIEDKSGVFEGLANLIKLKLENNKIKSISSDAFLGLANLKVLSLSMNNITSIKDNALESMVTLQQLYLNSSSFLCDCQLQWLPTWLLSKTFHNMVTAVCAYPPNLIGRSVFLVQGDDYKCDGDFLKPYILSHPKTRVALKNDNITLTCQAVSTEDSGTVFIWKRDNVMLTEGVDSTKEMGNLSDGRRIYNFTSHLHLRNIQERDVGNFQCIITNKFGSAYTHKANITIHEYPEFIKTPNNVTVKVGTTARFDCSAKGEPKPKIVWNKNGGNFLAANENRFHVMTADDVFFIAQVKPEDEGVYRCTASNSEGQISINVTLTVQQPPSFTEPMRRNKVVNEGQTAVLECMAEGRPKPLLTWKKDNQSLELTKRHFHAANNQLLIIVKTTLSDSGKYTCEMRNTLGSRSDDTQLYVQSVDHHIPTRQQSPSSEESQMDESTTTGIIIIAVVCCVVGTSLVWVIIIYHTRKRQELYAPASTEEPPIAAEYMGQPPYDDDGMYPQQVIMYSSQPGSYQQYQEYQSKESGYESSSGRSRAARLPAIFPSDVEEGSHQLGARVPADHSPDNSASYPNSETDSLKSSQSTSSTHTSGHQTLRTFHPDIREVPQPPPLPPSTRSQSKAVDQTFCENCEHCRGDGSDSYQCQSLSRHSMQNGTYSNGLPHPGVHHGSLPQPPGSAFREVGVSERTCDSPPQHTCSCSTCHSRVTSPVYNSSHRASNVCSYRHSPQSASHSNSNGPCYLNTHEIHICTNPRCVPPGENRGYRSDNQEGRKLHRFRSAENCVVSDYHVRGENRGHHSLSRNWSTDKIPPTIPPKQLKHNMYIHANKCAVAQNGGPHGKYPPPQDV</sequence>
<evidence type="ECO:0000313" key="16">
    <source>
        <dbReference type="Proteomes" id="UP000005408"/>
    </source>
</evidence>
<protein>
    <recommendedName>
        <fullName evidence="14">Ig-like domain-containing protein</fullName>
    </recommendedName>
</protein>
<dbReference type="FunFam" id="2.60.40.10:FF:000008">
    <property type="entry name" value="roundabout homolog 2 isoform X2"/>
    <property type="match status" value="1"/>
</dbReference>
<dbReference type="InterPro" id="IPR013098">
    <property type="entry name" value="Ig_I-set"/>
</dbReference>
<dbReference type="SMART" id="SM00409">
    <property type="entry name" value="IG"/>
    <property type="match status" value="3"/>
</dbReference>
<dbReference type="Gene3D" id="2.60.40.10">
    <property type="entry name" value="Immunoglobulins"/>
    <property type="match status" value="3"/>
</dbReference>
<dbReference type="PROSITE" id="PS51450">
    <property type="entry name" value="LRR"/>
    <property type="match status" value="6"/>
</dbReference>
<dbReference type="Gene3D" id="3.80.10.10">
    <property type="entry name" value="Ribonuclease Inhibitor"/>
    <property type="match status" value="3"/>
</dbReference>
<dbReference type="PANTHER" id="PTHR45842">
    <property type="entry name" value="SYNAPTIC ADHESION-LIKE MOLECULE SALM"/>
    <property type="match status" value="1"/>
</dbReference>
<dbReference type="SUPFAM" id="SSF48726">
    <property type="entry name" value="Immunoglobulin"/>
    <property type="match status" value="3"/>
</dbReference>
<dbReference type="EnsemblMetazoa" id="G30647.1">
    <property type="protein sequence ID" value="G30647.1:cds"/>
    <property type="gene ID" value="G30647"/>
</dbReference>
<keyword evidence="5" id="KW-0677">Repeat</keyword>
<dbReference type="Pfam" id="PF13927">
    <property type="entry name" value="Ig_3"/>
    <property type="match status" value="1"/>
</dbReference>
<evidence type="ECO:0000313" key="15">
    <source>
        <dbReference type="EnsemblMetazoa" id="G30647.1:cds"/>
    </source>
</evidence>
<keyword evidence="8" id="KW-1015">Disulfide bond</keyword>
<keyword evidence="6 12" id="KW-1133">Transmembrane helix</keyword>
<dbReference type="SMART" id="SM00365">
    <property type="entry name" value="LRR_SD22"/>
    <property type="match status" value="10"/>
</dbReference>
<keyword evidence="2" id="KW-0433">Leucine-rich repeat</keyword>
<feature type="region of interest" description="Disordered" evidence="11">
    <location>
        <begin position="939"/>
        <end position="1010"/>
    </location>
</feature>
<keyword evidence="4 13" id="KW-0732">Signal</keyword>
<dbReference type="AlphaFoldDB" id="A0A8W8M0M5"/>
<dbReference type="FunFam" id="3.80.10.10:FF:001164">
    <property type="entry name" value="GH01279p"/>
    <property type="match status" value="1"/>
</dbReference>
<organism evidence="15 16">
    <name type="scientific">Magallana gigas</name>
    <name type="common">Pacific oyster</name>
    <name type="synonym">Crassostrea gigas</name>
    <dbReference type="NCBI Taxonomy" id="29159"/>
    <lineage>
        <taxon>Eukaryota</taxon>
        <taxon>Metazoa</taxon>
        <taxon>Spiralia</taxon>
        <taxon>Lophotrochozoa</taxon>
        <taxon>Mollusca</taxon>
        <taxon>Bivalvia</taxon>
        <taxon>Autobranchia</taxon>
        <taxon>Pteriomorphia</taxon>
        <taxon>Ostreida</taxon>
        <taxon>Ostreoidea</taxon>
        <taxon>Ostreidae</taxon>
        <taxon>Magallana</taxon>
    </lineage>
</organism>
<feature type="region of interest" description="Disordered" evidence="11">
    <location>
        <begin position="905"/>
        <end position="926"/>
    </location>
</feature>
<evidence type="ECO:0000256" key="7">
    <source>
        <dbReference type="ARBA" id="ARBA00023136"/>
    </source>
</evidence>
<comment type="subcellular location">
    <subcellularLocation>
        <location evidence="1">Membrane</location>
        <topology evidence="1">Single-pass membrane protein</topology>
    </subcellularLocation>
</comment>
<dbReference type="GO" id="GO:0016020">
    <property type="term" value="C:membrane"/>
    <property type="evidence" value="ECO:0007669"/>
    <property type="project" value="UniProtKB-SubCell"/>
</dbReference>
<feature type="signal peptide" evidence="13">
    <location>
        <begin position="1"/>
        <end position="19"/>
    </location>
</feature>
<evidence type="ECO:0000256" key="3">
    <source>
        <dbReference type="ARBA" id="ARBA00022692"/>
    </source>
</evidence>
<keyword evidence="16" id="KW-1185">Reference proteome</keyword>
<evidence type="ECO:0000256" key="12">
    <source>
        <dbReference type="SAM" id="Phobius"/>
    </source>
</evidence>
<accession>A0A8W8M0M5</accession>
<dbReference type="SMART" id="SM00082">
    <property type="entry name" value="LRRCT"/>
    <property type="match status" value="1"/>
</dbReference>
<feature type="domain" description="Ig-like" evidence="14">
    <location>
        <begin position="624"/>
        <end position="712"/>
    </location>
</feature>
<dbReference type="InterPro" id="IPR003598">
    <property type="entry name" value="Ig_sub2"/>
</dbReference>